<dbReference type="PANTHER" id="PTHR30288:SF0">
    <property type="entry name" value="FLAGELLAR HOOK-ASSOCIATED PROTEIN 2"/>
    <property type="match status" value="1"/>
</dbReference>
<dbReference type="GO" id="GO:0007155">
    <property type="term" value="P:cell adhesion"/>
    <property type="evidence" value="ECO:0007669"/>
    <property type="project" value="InterPro"/>
</dbReference>
<dbReference type="GO" id="GO:0009421">
    <property type="term" value="C:bacterial-type flagellum filament cap"/>
    <property type="evidence" value="ECO:0007669"/>
    <property type="project" value="InterPro"/>
</dbReference>
<name>A0A2S8FNH9_9BACT</name>
<evidence type="ECO:0000256" key="6">
    <source>
        <dbReference type="ARBA" id="ARBA00033074"/>
    </source>
</evidence>
<dbReference type="GO" id="GO:0071973">
    <property type="term" value="P:bacterial-type flagellum-dependent cell motility"/>
    <property type="evidence" value="ECO:0007669"/>
    <property type="project" value="TreeGrafter"/>
</dbReference>
<accession>A0A2S8FNH9</accession>
<comment type="caution">
    <text evidence="11">The sequence shown here is derived from an EMBL/GenBank/DDBJ whole genome shotgun (WGS) entry which is preliminary data.</text>
</comment>
<gene>
    <name evidence="11" type="ORF">C5Y98_16135</name>
</gene>
<dbReference type="Proteomes" id="UP000239388">
    <property type="component" value="Unassembled WGS sequence"/>
</dbReference>
<dbReference type="OrthoDB" id="244268at2"/>
<dbReference type="InterPro" id="IPR040026">
    <property type="entry name" value="FliD"/>
</dbReference>
<evidence type="ECO:0000256" key="7">
    <source>
        <dbReference type="ARBA" id="ARBA00033192"/>
    </source>
</evidence>
<organism evidence="11 12">
    <name type="scientific">Blastopirellula marina</name>
    <dbReference type="NCBI Taxonomy" id="124"/>
    <lineage>
        <taxon>Bacteria</taxon>
        <taxon>Pseudomonadati</taxon>
        <taxon>Planctomycetota</taxon>
        <taxon>Planctomycetia</taxon>
        <taxon>Pirellulales</taxon>
        <taxon>Pirellulaceae</taxon>
        <taxon>Blastopirellula</taxon>
    </lineage>
</organism>
<feature type="domain" description="Flagellar hook-associated protein 2 C-terminal" evidence="10">
    <location>
        <begin position="1024"/>
        <end position="1237"/>
    </location>
</feature>
<dbReference type="Pfam" id="PF07196">
    <property type="entry name" value="Flagellin_IN"/>
    <property type="match status" value="1"/>
</dbReference>
<keyword evidence="4 8" id="KW-0175">Coiled coil</keyword>
<evidence type="ECO:0000259" key="10">
    <source>
        <dbReference type="Pfam" id="PF07195"/>
    </source>
</evidence>
<keyword evidence="5" id="KW-0975">Bacterial flagellum</keyword>
<dbReference type="InterPro" id="IPR010809">
    <property type="entry name" value="FliD_C"/>
</dbReference>
<evidence type="ECO:0000256" key="2">
    <source>
        <dbReference type="ARBA" id="ARBA00009764"/>
    </source>
</evidence>
<comment type="subcellular location">
    <subcellularLocation>
        <location evidence="1">Bacterial flagellum</location>
    </subcellularLocation>
</comment>
<reference evidence="11 12" key="1">
    <citation type="submission" date="2018-02" db="EMBL/GenBank/DDBJ databases">
        <title>Comparative genomes isolates from brazilian mangrove.</title>
        <authorList>
            <person name="Araujo J.E."/>
            <person name="Taketani R.G."/>
            <person name="Silva M.C.P."/>
            <person name="Loureco M.V."/>
            <person name="Andreote F.D."/>
        </authorList>
    </citation>
    <scope>NUCLEOTIDE SEQUENCE [LARGE SCALE GENOMIC DNA]</scope>
    <source>
        <strain evidence="11 12">NAP PRIS-MGV</strain>
    </source>
</reference>
<proteinExistence type="inferred from homology"/>
<sequence>MAGIQASTGLVTGIPIQDTVNQLLEIEAQPRDQLVSRTELINNEAKAIAELTASVLSFQFTAKKFQQSSLFTAAKATTSNSSFLSATVTGTPKTGNYQFTPVRTAQSQQLLSSGVSSLTQPLSAGSIQISHGPKLDDGISLDALNGGQGVQRGKIRITDRSGASASIDLSYIQNIDDVLDAINNNDTIQVTASVDGDRIKLTDTSGQTTSNLIVQAVGSGTTAADLGLEGINVAANSATGSDLLSLRSNTLLSTLNDGNGISLNRNGADLAVALRDGTSLEIELGKSAAPEDFASATIKPGDARLDFTSVQSGAAYDGVQIIFQDNASVSKGNETVAFDSNAKTLTFQIDAGKTTASNIVTALANDPTASQYFTASTVNSGLGDGVIDPNKDSVTTAATTSNASATTTSVDANAAITLTANATGGTYDDVTVVFVDDPGVSAGSETVVYDDSDPQNKTLTVHIDAGNSTGSNVIDAINNDPTVGPLFTAANGSGSDGSGIVDVTDTAVTSGGIQQSTATTPDDSSNGQITLTAKIKGGDYDDYTINYVADGSVTQGNEIVEFNEDSNTITVRIEAGASTATDVVAALNNDSEVSSRFSAAKPSGATGDRIVKASATATTTAGAASEASTPQTLGELIDAINATDPTKLRAQISADGDHIELIDLSTDNGGTFAVTSINNSSTAEDLGLTGTASGGTLTSNRLQAGLKTTLLSSLGGGNGLGDLGTIAITDRSGASANIDLSSAETVEDVLQLINESGLAVKAKLNEAGNGISLTDTSGQFSSNFIVANADATESATLLKIEHDSSSLSVNSGSLDRQFVNEDTKLDDLKGGKGIERGKFLIRNSAGQARTFDLTNPSIETVGDLIDTINSELTLNVEARINDRGDGIVLIDKSTGSGTLTVTDSGSTSTAADLGLAGTGIEKEVDGVTRTVIEGSEVTTIEIEEGDTIEDLAAKLNDADVGVSASILNTGSGTNPYRLSLVSDVSGKEGRVVLDSSQSQFRFDEIVEAQDALLLFGSAANASTGILASSSSNTFNEVLDGVSLKVNEASTSAINVNIQISDESLLSVANEFVTQYNALRDKLDENTFFNESDNSTGILFGSSEALRIDTQLGGLLTSRIAGLGKIQSLQQLGFDVSDSGKLSLDTNKLKAAFAGDPEGVEKFFTEETSGFANKVFNLTEQFAGRGNSMLVSRAATLQARADLNTDRIKAMNERLDRKREQLLTQFYNLEETIGKLQNNQTALNGIGYISPDGT</sequence>
<feature type="domain" description="Flagellar hook-associated protein 2 N-terminal" evidence="9">
    <location>
        <begin position="12"/>
        <end position="108"/>
    </location>
</feature>
<dbReference type="Pfam" id="PF02465">
    <property type="entry name" value="FliD_N"/>
    <property type="match status" value="1"/>
</dbReference>
<dbReference type="GO" id="GO:0009424">
    <property type="term" value="C:bacterial-type flagellum hook"/>
    <property type="evidence" value="ECO:0007669"/>
    <property type="project" value="InterPro"/>
</dbReference>
<evidence type="ECO:0000256" key="3">
    <source>
        <dbReference type="ARBA" id="ARBA00011255"/>
    </source>
</evidence>
<dbReference type="EMBL" id="PUIB01000017">
    <property type="protein sequence ID" value="PQO33758.1"/>
    <property type="molecule type" value="Genomic_DNA"/>
</dbReference>
<evidence type="ECO:0000313" key="12">
    <source>
        <dbReference type="Proteomes" id="UP000239388"/>
    </source>
</evidence>
<comment type="similarity">
    <text evidence="2">Belongs to the FliD family.</text>
</comment>
<evidence type="ECO:0000256" key="1">
    <source>
        <dbReference type="ARBA" id="ARBA00004365"/>
    </source>
</evidence>
<feature type="coiled-coil region" evidence="8">
    <location>
        <begin position="1200"/>
        <end position="1238"/>
    </location>
</feature>
<comment type="subunit">
    <text evidence="3">Homopentamer.</text>
</comment>
<evidence type="ECO:0000313" key="11">
    <source>
        <dbReference type="EMBL" id="PQO33758.1"/>
    </source>
</evidence>
<evidence type="ECO:0000259" key="9">
    <source>
        <dbReference type="Pfam" id="PF02465"/>
    </source>
</evidence>
<evidence type="ECO:0000256" key="8">
    <source>
        <dbReference type="SAM" id="Coils"/>
    </source>
</evidence>
<evidence type="ECO:0000256" key="5">
    <source>
        <dbReference type="ARBA" id="ARBA00023143"/>
    </source>
</evidence>
<dbReference type="InterPro" id="IPR003481">
    <property type="entry name" value="FliD_N"/>
</dbReference>
<protein>
    <recommendedName>
        <fullName evidence="7">Filament cap protein</fullName>
    </recommendedName>
    <alternativeName>
        <fullName evidence="6">Flagellar cap protein</fullName>
    </alternativeName>
</protein>
<dbReference type="PANTHER" id="PTHR30288">
    <property type="entry name" value="FLAGELLAR CAP/ASSEMBLY PROTEIN FLID"/>
    <property type="match status" value="1"/>
</dbReference>
<dbReference type="RefSeq" id="WP_105355479.1">
    <property type="nucleotide sequence ID" value="NZ_PUIB01000017.1"/>
</dbReference>
<evidence type="ECO:0000256" key="4">
    <source>
        <dbReference type="ARBA" id="ARBA00023054"/>
    </source>
</evidence>
<dbReference type="AlphaFoldDB" id="A0A2S8FNH9"/>
<dbReference type="Pfam" id="PF07195">
    <property type="entry name" value="FliD_C"/>
    <property type="match status" value="1"/>
</dbReference>
<dbReference type="InterPro" id="IPR010810">
    <property type="entry name" value="Flagellin_hook_IN_motif"/>
</dbReference>